<keyword evidence="1" id="KW-0812">Transmembrane</keyword>
<keyword evidence="1" id="KW-1133">Transmembrane helix</keyword>
<gene>
    <name evidence="2" type="primary">GONST1_1</name>
    <name evidence="2" type="ORF">CK203_036037</name>
</gene>
<reference evidence="2 3" key="1">
    <citation type="journal article" date="2018" name="PLoS Genet.">
        <title>Population sequencing reveals clonal diversity and ancestral inbreeding in the grapevine cultivar Chardonnay.</title>
        <authorList>
            <person name="Roach M.J."/>
            <person name="Johnson D.L."/>
            <person name="Bohlmann J."/>
            <person name="van Vuuren H.J."/>
            <person name="Jones S.J."/>
            <person name="Pretorius I.S."/>
            <person name="Schmidt S.A."/>
            <person name="Borneman A.R."/>
        </authorList>
    </citation>
    <scope>NUCLEOTIDE SEQUENCE [LARGE SCALE GENOMIC DNA]</scope>
    <source>
        <strain evidence="3">cv. Chardonnay</strain>
        <tissue evidence="2">Leaf</tissue>
    </source>
</reference>
<evidence type="ECO:0000313" key="3">
    <source>
        <dbReference type="Proteomes" id="UP000288805"/>
    </source>
</evidence>
<dbReference type="EMBL" id="QGNW01000189">
    <property type="protein sequence ID" value="RVW86890.1"/>
    <property type="molecule type" value="Genomic_DNA"/>
</dbReference>
<feature type="transmembrane region" description="Helical" evidence="1">
    <location>
        <begin position="68"/>
        <end position="85"/>
    </location>
</feature>
<evidence type="ECO:0000313" key="2">
    <source>
        <dbReference type="EMBL" id="RVW86890.1"/>
    </source>
</evidence>
<comment type="caution">
    <text evidence="2">The sequence shown here is derived from an EMBL/GenBank/DDBJ whole genome shotgun (WGS) entry which is preliminary data.</text>
</comment>
<dbReference type="Proteomes" id="UP000288805">
    <property type="component" value="Unassembled WGS sequence"/>
</dbReference>
<accession>A0A438HR58</accession>
<sequence>MWFLHQTGATTYRQDASYCGDFILDSHKCSLLIVCNLSLVGSLNKIPLSVAGIVLFHVPTSLENSASIFFGKFSPFSLVAGVFFAKAKMRERSQS</sequence>
<protein>
    <submittedName>
        <fullName evidence="2">GDP-mannose transporter GONST1</fullName>
    </submittedName>
</protein>
<organism evidence="2 3">
    <name type="scientific">Vitis vinifera</name>
    <name type="common">Grape</name>
    <dbReference type="NCBI Taxonomy" id="29760"/>
    <lineage>
        <taxon>Eukaryota</taxon>
        <taxon>Viridiplantae</taxon>
        <taxon>Streptophyta</taxon>
        <taxon>Embryophyta</taxon>
        <taxon>Tracheophyta</taxon>
        <taxon>Spermatophyta</taxon>
        <taxon>Magnoliopsida</taxon>
        <taxon>eudicotyledons</taxon>
        <taxon>Gunneridae</taxon>
        <taxon>Pentapetalae</taxon>
        <taxon>rosids</taxon>
        <taxon>Vitales</taxon>
        <taxon>Vitaceae</taxon>
        <taxon>Viteae</taxon>
        <taxon>Vitis</taxon>
    </lineage>
</organism>
<dbReference type="AlphaFoldDB" id="A0A438HR58"/>
<evidence type="ECO:0000256" key="1">
    <source>
        <dbReference type="SAM" id="Phobius"/>
    </source>
</evidence>
<feature type="transmembrane region" description="Helical" evidence="1">
    <location>
        <begin position="31"/>
        <end position="56"/>
    </location>
</feature>
<name>A0A438HR58_VITVI</name>
<proteinExistence type="predicted"/>
<keyword evidence="1" id="KW-0472">Membrane</keyword>